<feature type="non-terminal residue" evidence="2">
    <location>
        <position position="53"/>
    </location>
</feature>
<evidence type="ECO:0000256" key="1">
    <source>
        <dbReference type="SAM" id="MobiDB-lite"/>
    </source>
</evidence>
<dbReference type="Proteomes" id="UP001066276">
    <property type="component" value="Chromosome 7"/>
</dbReference>
<keyword evidence="3" id="KW-1185">Reference proteome</keyword>
<gene>
    <name evidence="2" type="ORF">NDU88_011443</name>
</gene>
<feature type="non-terminal residue" evidence="2">
    <location>
        <position position="1"/>
    </location>
</feature>
<dbReference type="AlphaFoldDB" id="A0AAV7PXS7"/>
<sequence>LPQDTPTSPSSQGPLVSQQAHEGTGPATTAICTTNTMPSLETPVAVVVCEPAP</sequence>
<feature type="region of interest" description="Disordered" evidence="1">
    <location>
        <begin position="1"/>
        <end position="30"/>
    </location>
</feature>
<dbReference type="EMBL" id="JANPWB010000011">
    <property type="protein sequence ID" value="KAJ1133146.1"/>
    <property type="molecule type" value="Genomic_DNA"/>
</dbReference>
<accession>A0AAV7PXS7</accession>
<protein>
    <submittedName>
        <fullName evidence="2">Uncharacterized protein</fullName>
    </submittedName>
</protein>
<evidence type="ECO:0000313" key="3">
    <source>
        <dbReference type="Proteomes" id="UP001066276"/>
    </source>
</evidence>
<comment type="caution">
    <text evidence="2">The sequence shown here is derived from an EMBL/GenBank/DDBJ whole genome shotgun (WGS) entry which is preliminary data.</text>
</comment>
<proteinExistence type="predicted"/>
<organism evidence="2 3">
    <name type="scientific">Pleurodeles waltl</name>
    <name type="common">Iberian ribbed newt</name>
    <dbReference type="NCBI Taxonomy" id="8319"/>
    <lineage>
        <taxon>Eukaryota</taxon>
        <taxon>Metazoa</taxon>
        <taxon>Chordata</taxon>
        <taxon>Craniata</taxon>
        <taxon>Vertebrata</taxon>
        <taxon>Euteleostomi</taxon>
        <taxon>Amphibia</taxon>
        <taxon>Batrachia</taxon>
        <taxon>Caudata</taxon>
        <taxon>Salamandroidea</taxon>
        <taxon>Salamandridae</taxon>
        <taxon>Pleurodelinae</taxon>
        <taxon>Pleurodeles</taxon>
    </lineage>
</organism>
<reference evidence="2" key="1">
    <citation type="journal article" date="2022" name="bioRxiv">
        <title>Sequencing and chromosome-scale assembly of the giantPleurodeles waltlgenome.</title>
        <authorList>
            <person name="Brown T."/>
            <person name="Elewa A."/>
            <person name="Iarovenko S."/>
            <person name="Subramanian E."/>
            <person name="Araus A.J."/>
            <person name="Petzold A."/>
            <person name="Susuki M."/>
            <person name="Suzuki K.-i.T."/>
            <person name="Hayashi T."/>
            <person name="Toyoda A."/>
            <person name="Oliveira C."/>
            <person name="Osipova E."/>
            <person name="Leigh N.D."/>
            <person name="Simon A."/>
            <person name="Yun M.H."/>
        </authorList>
    </citation>
    <scope>NUCLEOTIDE SEQUENCE</scope>
    <source>
        <strain evidence="2">20211129_DDA</strain>
        <tissue evidence="2">Liver</tissue>
    </source>
</reference>
<evidence type="ECO:0000313" key="2">
    <source>
        <dbReference type="EMBL" id="KAJ1133146.1"/>
    </source>
</evidence>
<name>A0AAV7PXS7_PLEWA</name>